<keyword evidence="1" id="KW-1133">Transmembrane helix</keyword>
<sequence length="126" mass="13290">MAPIQSATFFVSDTILWIGTLVSAILGFVVVTLLTTLLLYGTISLFDASAEGAEDRACAAFVGSVFHTFACGLAGLNIATFSDTHWALLVLKCLSVGIGTFVSGNLGVAGHTALPESKHLLMRNRW</sequence>
<accession>A0A9Q9EIJ8</accession>
<keyword evidence="3" id="KW-1185">Reference proteome</keyword>
<name>A0A9Q9EIJ8_9PEZI</name>
<feature type="transmembrane region" description="Helical" evidence="1">
    <location>
        <begin position="15"/>
        <end position="46"/>
    </location>
</feature>
<dbReference type="EMBL" id="CP099420">
    <property type="protein sequence ID" value="USW51122.1"/>
    <property type="molecule type" value="Genomic_DNA"/>
</dbReference>
<protein>
    <submittedName>
        <fullName evidence="2">Uncharacterized protein</fullName>
    </submittedName>
</protein>
<organism evidence="2 3">
    <name type="scientific">Septoria linicola</name>
    <dbReference type="NCBI Taxonomy" id="215465"/>
    <lineage>
        <taxon>Eukaryota</taxon>
        <taxon>Fungi</taxon>
        <taxon>Dikarya</taxon>
        <taxon>Ascomycota</taxon>
        <taxon>Pezizomycotina</taxon>
        <taxon>Dothideomycetes</taxon>
        <taxon>Dothideomycetidae</taxon>
        <taxon>Mycosphaerellales</taxon>
        <taxon>Mycosphaerellaceae</taxon>
        <taxon>Septoria</taxon>
    </lineage>
</organism>
<feature type="transmembrane region" description="Helical" evidence="1">
    <location>
        <begin position="58"/>
        <end position="80"/>
    </location>
</feature>
<keyword evidence="1" id="KW-0472">Membrane</keyword>
<reference evidence="2" key="1">
    <citation type="submission" date="2022-06" db="EMBL/GenBank/DDBJ databases">
        <title>Complete genome sequences of two strains of the flax pathogen Septoria linicola.</title>
        <authorList>
            <person name="Lapalu N."/>
            <person name="Simon A."/>
            <person name="Demenou B."/>
            <person name="Paumier D."/>
            <person name="Guillot M.-P."/>
            <person name="Gout L."/>
            <person name="Valade R."/>
        </authorList>
    </citation>
    <scope>NUCLEOTIDE SEQUENCE</scope>
    <source>
        <strain evidence="2">SE15195</strain>
    </source>
</reference>
<feature type="transmembrane region" description="Helical" evidence="1">
    <location>
        <begin position="86"/>
        <end position="114"/>
    </location>
</feature>
<dbReference type="AlphaFoldDB" id="A0A9Q9EIJ8"/>
<dbReference type="Proteomes" id="UP001056384">
    <property type="component" value="Chromosome 3"/>
</dbReference>
<evidence type="ECO:0000256" key="1">
    <source>
        <dbReference type="SAM" id="Phobius"/>
    </source>
</evidence>
<evidence type="ECO:0000313" key="2">
    <source>
        <dbReference type="EMBL" id="USW51122.1"/>
    </source>
</evidence>
<evidence type="ECO:0000313" key="3">
    <source>
        <dbReference type="Proteomes" id="UP001056384"/>
    </source>
</evidence>
<gene>
    <name evidence="2" type="ORF">Slin15195_G044410</name>
</gene>
<proteinExistence type="predicted"/>
<keyword evidence="1" id="KW-0812">Transmembrane</keyword>